<dbReference type="PANTHER" id="PTHR19303">
    <property type="entry name" value="TRANSPOSON"/>
    <property type="match status" value="1"/>
</dbReference>
<organism evidence="4 5">
    <name type="scientific">Phytophthora rubi</name>
    <dbReference type="NCBI Taxonomy" id="129364"/>
    <lineage>
        <taxon>Eukaryota</taxon>
        <taxon>Sar</taxon>
        <taxon>Stramenopiles</taxon>
        <taxon>Oomycota</taxon>
        <taxon>Peronosporomycetes</taxon>
        <taxon>Peronosporales</taxon>
        <taxon>Peronosporaceae</taxon>
        <taxon>Phytophthora</taxon>
    </lineage>
</organism>
<dbReference type="SMART" id="SM00674">
    <property type="entry name" value="CENPB"/>
    <property type="match status" value="1"/>
</dbReference>
<dbReference type="PANTHER" id="PTHR19303:SF57">
    <property type="entry name" value="HTH CENPB-TYPE DOMAIN-CONTAINING PROTEIN"/>
    <property type="match status" value="1"/>
</dbReference>
<name>A0A6A3JP32_9STRA</name>
<feature type="domain" description="HTH CENPB-type" evidence="3">
    <location>
        <begin position="72"/>
        <end position="144"/>
    </location>
</feature>
<evidence type="ECO:0000256" key="2">
    <source>
        <dbReference type="SAM" id="MobiDB-lite"/>
    </source>
</evidence>
<evidence type="ECO:0000313" key="4">
    <source>
        <dbReference type="EMBL" id="KAE8993333.1"/>
    </source>
</evidence>
<dbReference type="GO" id="GO:0005634">
    <property type="term" value="C:nucleus"/>
    <property type="evidence" value="ECO:0007669"/>
    <property type="project" value="TreeGrafter"/>
</dbReference>
<dbReference type="InterPro" id="IPR009057">
    <property type="entry name" value="Homeodomain-like_sf"/>
</dbReference>
<dbReference type="Gene3D" id="1.10.10.60">
    <property type="entry name" value="Homeodomain-like"/>
    <property type="match status" value="1"/>
</dbReference>
<dbReference type="PROSITE" id="PS51253">
    <property type="entry name" value="HTH_CENPB"/>
    <property type="match status" value="1"/>
</dbReference>
<proteinExistence type="predicted"/>
<dbReference type="Proteomes" id="UP000435112">
    <property type="component" value="Unassembled WGS sequence"/>
</dbReference>
<reference evidence="4 5" key="1">
    <citation type="submission" date="2018-09" db="EMBL/GenBank/DDBJ databases">
        <title>Genomic investigation of the strawberry pathogen Phytophthora fragariae indicates pathogenicity is determined by transcriptional variation in three key races.</title>
        <authorList>
            <person name="Adams T.M."/>
            <person name="Armitage A.D."/>
            <person name="Sobczyk M.K."/>
            <person name="Bates H.J."/>
            <person name="Dunwell J.M."/>
            <person name="Nellist C.F."/>
            <person name="Harrison R.J."/>
        </authorList>
    </citation>
    <scope>NUCLEOTIDE SEQUENCE [LARGE SCALE GENOMIC DNA]</scope>
    <source>
        <strain evidence="4 5">SCRP324</strain>
    </source>
</reference>
<feature type="region of interest" description="Disordered" evidence="2">
    <location>
        <begin position="533"/>
        <end position="555"/>
    </location>
</feature>
<evidence type="ECO:0000259" key="3">
    <source>
        <dbReference type="PROSITE" id="PS51253"/>
    </source>
</evidence>
<protein>
    <recommendedName>
        <fullName evidence="3">HTH CENPB-type domain-containing protein</fullName>
    </recommendedName>
</protein>
<keyword evidence="1" id="KW-0238">DNA-binding</keyword>
<sequence>MVGKGKGRRLTDSERMDIIASLEDPSTQLSRAECARQYGVTPAAISKLMKVRHSVKKRYSDAGADAGGARDKRQRGGFSKNVPFEDELFQWICSVRARKVPLLVAHVQQKAKLLAARHKMKDDFKASNGWYYRFCVRYGLTPTSVHAGTPAAALAPAPASAPVAAPVQAKRETTETTQWTRLKDTVGGFAPEFVYTVSEARLFYQMLPNVVDPARDRAAATGTGGVAVVGGAGGMIVPGKIPRVVVLVCSNGTGTHKIPLLVVGKEKAPPCLVAHVGVGMGTSYFSQREVWCDDRTFQHWCERVFLPAIRQRTTQPVLLVAENPGGRLAEFQRENVKTVFLPLRTGSGEMSLTSQEHGAVGIRTDVSSSPQPQPLHGAVVRDLKGRYKVGLFQERLSFLEKSAEEKYRLIQRAGKKPVGSAGVAVGRVPHILDAMSLLDEAWAATPPALIRSSWVKSHLANNTVFPPLDTYPEVSDDALVVELCSMMRNTKLVDDMNKLAKELRNWLHADADSSERMQQELLYDIQQLLQEEEDQQGTGQEVTEEQRQQSQQQPTVTAIMDATGLTSNFDSNSAELRAPDTQPSPEPVLDTEAIQSEKRKSVELALKALARAEEALDTADVAEVFGEEAAGQASESISRALRRLHRIQRGKQSALVAAAVSAAANGDSNDTTGGSLSTHAFFYGNGSLRGIP</sequence>
<dbReference type="SUPFAM" id="SSF46689">
    <property type="entry name" value="Homeodomain-like"/>
    <property type="match status" value="1"/>
</dbReference>
<dbReference type="Pfam" id="PF03184">
    <property type="entry name" value="DDE_1"/>
    <property type="match status" value="1"/>
</dbReference>
<dbReference type="OrthoDB" id="166580at2759"/>
<dbReference type="InterPro" id="IPR004875">
    <property type="entry name" value="DDE_SF_endonuclease_dom"/>
</dbReference>
<dbReference type="InterPro" id="IPR050863">
    <property type="entry name" value="CenT-Element_Derived"/>
</dbReference>
<accession>A0A6A3JP32</accession>
<gene>
    <name evidence="4" type="ORF">PR002_g20273</name>
</gene>
<comment type="caution">
    <text evidence="4">The sequence shown here is derived from an EMBL/GenBank/DDBJ whole genome shotgun (WGS) entry which is preliminary data.</text>
</comment>
<dbReference type="EMBL" id="QXFU01001917">
    <property type="protein sequence ID" value="KAE8993333.1"/>
    <property type="molecule type" value="Genomic_DNA"/>
</dbReference>
<dbReference type="AlphaFoldDB" id="A0A6A3JP32"/>
<dbReference type="GO" id="GO:0003677">
    <property type="term" value="F:DNA binding"/>
    <property type="evidence" value="ECO:0007669"/>
    <property type="project" value="UniProtKB-KW"/>
</dbReference>
<evidence type="ECO:0000256" key="1">
    <source>
        <dbReference type="ARBA" id="ARBA00023125"/>
    </source>
</evidence>
<feature type="region of interest" description="Disordered" evidence="2">
    <location>
        <begin position="567"/>
        <end position="588"/>
    </location>
</feature>
<dbReference type="InterPro" id="IPR006600">
    <property type="entry name" value="HTH_CenpB_DNA-bd_dom"/>
</dbReference>
<evidence type="ECO:0000313" key="5">
    <source>
        <dbReference type="Proteomes" id="UP000435112"/>
    </source>
</evidence>
<dbReference type="Pfam" id="PF03221">
    <property type="entry name" value="HTH_Tnp_Tc5"/>
    <property type="match status" value="1"/>
</dbReference>